<dbReference type="Gene3D" id="3.30.710.10">
    <property type="entry name" value="Potassium Channel Kv1.1, Chain A"/>
    <property type="match status" value="1"/>
</dbReference>
<dbReference type="Pfam" id="PF00651">
    <property type="entry name" value="BTB"/>
    <property type="match status" value="1"/>
</dbReference>
<sequence>MSWMIVSVVGRREAAWYGLTHHLFCFKYKGHGGMAVTKMSLQTDSFLGNYGFNFDFDTCINVRSNKEGNDVDESVMAHKLVLSSASTQFRNLLANRQSEESVAKIDIDLREIPNSINAFKAMLNGLYTGELNYTLADHAEILAVARHCQVPTIESKLLAVSQDSNSLTALLSQPEFSIIALSPPCEKHFL</sequence>
<name>A0A0K0DQH4_ANGCA</name>
<organism evidence="2 3">
    <name type="scientific">Angiostrongylus cantonensis</name>
    <name type="common">Rat lungworm</name>
    <dbReference type="NCBI Taxonomy" id="6313"/>
    <lineage>
        <taxon>Eukaryota</taxon>
        <taxon>Metazoa</taxon>
        <taxon>Ecdysozoa</taxon>
        <taxon>Nematoda</taxon>
        <taxon>Chromadorea</taxon>
        <taxon>Rhabditida</taxon>
        <taxon>Rhabditina</taxon>
        <taxon>Rhabditomorpha</taxon>
        <taxon>Strongyloidea</taxon>
        <taxon>Metastrongylidae</taxon>
        <taxon>Angiostrongylus</taxon>
    </lineage>
</organism>
<dbReference type="CDD" id="cd18186">
    <property type="entry name" value="BTB_POZ_ZBTB_KLHL-like"/>
    <property type="match status" value="1"/>
</dbReference>
<feature type="domain" description="BTB" evidence="1">
    <location>
        <begin position="56"/>
        <end position="135"/>
    </location>
</feature>
<evidence type="ECO:0000259" key="1">
    <source>
        <dbReference type="PROSITE" id="PS50097"/>
    </source>
</evidence>
<dbReference type="Proteomes" id="UP000035642">
    <property type="component" value="Unassembled WGS sequence"/>
</dbReference>
<dbReference type="InterPro" id="IPR011333">
    <property type="entry name" value="SKP1/BTB/POZ_sf"/>
</dbReference>
<keyword evidence="2" id="KW-1185">Reference proteome</keyword>
<evidence type="ECO:0000313" key="2">
    <source>
        <dbReference type="Proteomes" id="UP000035642"/>
    </source>
</evidence>
<proteinExistence type="predicted"/>
<dbReference type="SUPFAM" id="SSF54695">
    <property type="entry name" value="POZ domain"/>
    <property type="match status" value="1"/>
</dbReference>
<accession>A0A0K0DQH4</accession>
<protein>
    <submittedName>
        <fullName evidence="3">BTB domain-containing protein</fullName>
    </submittedName>
</protein>
<evidence type="ECO:0000313" key="3">
    <source>
        <dbReference type="WBParaSite" id="ACAC_0001401301-mRNA-1"/>
    </source>
</evidence>
<dbReference type="InterPro" id="IPR000210">
    <property type="entry name" value="BTB/POZ_dom"/>
</dbReference>
<reference evidence="2" key="1">
    <citation type="submission" date="2012-09" db="EMBL/GenBank/DDBJ databases">
        <authorList>
            <person name="Martin A.A."/>
        </authorList>
    </citation>
    <scope>NUCLEOTIDE SEQUENCE</scope>
</reference>
<dbReference type="WBParaSite" id="ACAC_0001401301-mRNA-1">
    <property type="protein sequence ID" value="ACAC_0001401301-mRNA-1"/>
    <property type="gene ID" value="ACAC_0001401301"/>
</dbReference>
<dbReference type="AlphaFoldDB" id="A0A0K0DQH4"/>
<dbReference type="PROSITE" id="PS50097">
    <property type="entry name" value="BTB"/>
    <property type="match status" value="1"/>
</dbReference>
<reference evidence="3" key="2">
    <citation type="submission" date="2017-02" db="UniProtKB">
        <authorList>
            <consortium name="WormBaseParasite"/>
        </authorList>
    </citation>
    <scope>IDENTIFICATION</scope>
</reference>
<dbReference type="STRING" id="6313.A0A0K0DQH4"/>